<dbReference type="RefSeq" id="WP_162849500.1">
    <property type="nucleotide sequence ID" value="NZ_JAUFPJ010000004.1"/>
</dbReference>
<organism evidence="2 3">
    <name type="scientific">Roseateles asaccharophilus</name>
    <dbReference type="NCBI Taxonomy" id="582607"/>
    <lineage>
        <taxon>Bacteria</taxon>
        <taxon>Pseudomonadati</taxon>
        <taxon>Pseudomonadota</taxon>
        <taxon>Betaproteobacteria</taxon>
        <taxon>Burkholderiales</taxon>
        <taxon>Sphaerotilaceae</taxon>
        <taxon>Roseateles</taxon>
    </lineage>
</organism>
<keyword evidence="3" id="KW-1185">Reference proteome</keyword>
<feature type="transmembrane region" description="Helical" evidence="1">
    <location>
        <begin position="32"/>
        <end position="52"/>
    </location>
</feature>
<keyword evidence="1" id="KW-0472">Membrane</keyword>
<gene>
    <name evidence="2" type="ORF">DFR39_104316</name>
</gene>
<reference evidence="2 3" key="1">
    <citation type="submission" date="2019-03" db="EMBL/GenBank/DDBJ databases">
        <title>Genomic Encyclopedia of Type Strains, Phase IV (KMG-IV): sequencing the most valuable type-strain genomes for metagenomic binning, comparative biology and taxonomic classification.</title>
        <authorList>
            <person name="Goeker M."/>
        </authorList>
    </citation>
    <scope>NUCLEOTIDE SEQUENCE [LARGE SCALE GENOMIC DNA]</scope>
    <source>
        <strain evidence="2 3">DSM 25082</strain>
    </source>
</reference>
<evidence type="ECO:0000313" key="3">
    <source>
        <dbReference type="Proteomes" id="UP000295357"/>
    </source>
</evidence>
<sequence>MSSIPPFIATSRNYLLAGEARLSQPAVSLESWGHAGLLTAFCALLALSGLFGGA</sequence>
<keyword evidence="1" id="KW-1133">Transmembrane helix</keyword>
<dbReference type="Proteomes" id="UP000295357">
    <property type="component" value="Unassembled WGS sequence"/>
</dbReference>
<evidence type="ECO:0000256" key="1">
    <source>
        <dbReference type="SAM" id="Phobius"/>
    </source>
</evidence>
<name>A0A4R6N8E1_9BURK</name>
<proteinExistence type="predicted"/>
<accession>A0A4R6N8E1</accession>
<dbReference type="AlphaFoldDB" id="A0A4R6N8E1"/>
<dbReference type="EMBL" id="SNXE01000004">
    <property type="protein sequence ID" value="TDP09751.1"/>
    <property type="molecule type" value="Genomic_DNA"/>
</dbReference>
<evidence type="ECO:0000313" key="2">
    <source>
        <dbReference type="EMBL" id="TDP09751.1"/>
    </source>
</evidence>
<keyword evidence="1" id="KW-0812">Transmembrane</keyword>
<protein>
    <submittedName>
        <fullName evidence="2">Uncharacterized protein</fullName>
    </submittedName>
</protein>
<comment type="caution">
    <text evidence="2">The sequence shown here is derived from an EMBL/GenBank/DDBJ whole genome shotgun (WGS) entry which is preliminary data.</text>
</comment>